<reference evidence="2" key="1">
    <citation type="submission" date="2023-03" db="EMBL/GenBank/DDBJ databases">
        <title>Massive genome expansion in bonnet fungi (Mycena s.s.) driven by repeated elements and novel gene families across ecological guilds.</title>
        <authorList>
            <consortium name="Lawrence Berkeley National Laboratory"/>
            <person name="Harder C.B."/>
            <person name="Miyauchi S."/>
            <person name="Viragh M."/>
            <person name="Kuo A."/>
            <person name="Thoen E."/>
            <person name="Andreopoulos B."/>
            <person name="Lu D."/>
            <person name="Skrede I."/>
            <person name="Drula E."/>
            <person name="Henrissat B."/>
            <person name="Morin E."/>
            <person name="Kohler A."/>
            <person name="Barry K."/>
            <person name="LaButti K."/>
            <person name="Morin E."/>
            <person name="Salamov A."/>
            <person name="Lipzen A."/>
            <person name="Mereny Z."/>
            <person name="Hegedus B."/>
            <person name="Baldrian P."/>
            <person name="Stursova M."/>
            <person name="Weitz H."/>
            <person name="Taylor A."/>
            <person name="Grigoriev I.V."/>
            <person name="Nagy L.G."/>
            <person name="Martin F."/>
            <person name="Kauserud H."/>
        </authorList>
    </citation>
    <scope>NUCLEOTIDE SEQUENCE</scope>
    <source>
        <strain evidence="2">CBHHK002</strain>
    </source>
</reference>
<evidence type="ECO:0000313" key="3">
    <source>
        <dbReference type="Proteomes" id="UP001218218"/>
    </source>
</evidence>
<dbReference type="EMBL" id="JARIHO010000027">
    <property type="protein sequence ID" value="KAJ7339800.1"/>
    <property type="molecule type" value="Genomic_DNA"/>
</dbReference>
<evidence type="ECO:0000256" key="1">
    <source>
        <dbReference type="SAM" id="MobiDB-lite"/>
    </source>
</evidence>
<sequence length="248" mass="27637">MGGTFGTIVVGGRWGLHKHLFLHRHLGPSDLAVSTFQAIAGWYGYTALKVSLSVAQDYHLLWGMYDNFMFGTVANNSHKESNTPGSLSKALVHSNAEKCHAQLCNRHYKEAKSKGYCKPILRLMKVKAAHSNDKCILGSDVRKKKGLNICTKDGRNPIVTAFVRELDGNILKHLEHNPNRNKRVPETRTVTDPPTGSSNLSRILPVSVPIDFFDPHFYKNELDIQEKAIVRETLSSMQSAETSGGIRR</sequence>
<protein>
    <submittedName>
        <fullName evidence="2">Uncharacterized protein</fullName>
    </submittedName>
</protein>
<proteinExistence type="predicted"/>
<feature type="compositionally biased region" description="Polar residues" evidence="1">
    <location>
        <begin position="188"/>
        <end position="198"/>
    </location>
</feature>
<feature type="region of interest" description="Disordered" evidence="1">
    <location>
        <begin position="179"/>
        <end position="198"/>
    </location>
</feature>
<dbReference type="AlphaFoldDB" id="A0AAD7EMC8"/>
<evidence type="ECO:0000313" key="2">
    <source>
        <dbReference type="EMBL" id="KAJ7339800.1"/>
    </source>
</evidence>
<comment type="caution">
    <text evidence="2">The sequence shown here is derived from an EMBL/GenBank/DDBJ whole genome shotgun (WGS) entry which is preliminary data.</text>
</comment>
<organism evidence="2 3">
    <name type="scientific">Mycena albidolilacea</name>
    <dbReference type="NCBI Taxonomy" id="1033008"/>
    <lineage>
        <taxon>Eukaryota</taxon>
        <taxon>Fungi</taxon>
        <taxon>Dikarya</taxon>
        <taxon>Basidiomycota</taxon>
        <taxon>Agaricomycotina</taxon>
        <taxon>Agaricomycetes</taxon>
        <taxon>Agaricomycetidae</taxon>
        <taxon>Agaricales</taxon>
        <taxon>Marasmiineae</taxon>
        <taxon>Mycenaceae</taxon>
        <taxon>Mycena</taxon>
    </lineage>
</organism>
<accession>A0AAD7EMC8</accession>
<dbReference type="Proteomes" id="UP001218218">
    <property type="component" value="Unassembled WGS sequence"/>
</dbReference>
<gene>
    <name evidence="2" type="ORF">DFH08DRAFT_812184</name>
</gene>
<name>A0AAD7EMC8_9AGAR</name>
<keyword evidence="3" id="KW-1185">Reference proteome</keyword>